<evidence type="ECO:0000256" key="5">
    <source>
        <dbReference type="PROSITE-ProRule" id="PRU00283"/>
    </source>
</evidence>
<dbReference type="InterPro" id="IPR027640">
    <property type="entry name" value="Kinesin-like_fam"/>
</dbReference>
<sequence>MIVKSNKTPLGRGGRRRSLTNAIRVSNVFSPRSRRISNGSSLIKKNSIDSCMKVVVRVRPENDREQSENFHTVVRSLDKHLLVFDPKEDGSDFYFHGKKQVRRDLLKRPNRDLKFAFDHVFGPEESNQDVFQSTTKSIIDGLLNGYNCSVFAYGATGAGKTHTMLGTPSNPGLTFLTVMELYERIESIKEDKICDISVSYLEVYNETIRDLLMPSPPLAVREDPQRGVVVSGLSYHKPKDAEHLLNMLDFGNKNRTQHPTDANAESSRSHAVFQVCVKQQNRTADLSTNVQVAKMSLIDLAGSERACAAAAHGGVRQREGANINKSLLALGNCINALADRKNKGQHIPYRNSKLTRILKDCLGGNCKTVMIAAVSPSSISYEDTYNTLKYADRAKSIQLDLKKNVISVEAHVTKYVKIVDDLKKEISELKEKLSVYENEKMFPKNVPATVETRQDSIQQPYVTCDKPVCVHEDEIEEFIPYSTKMSALFKEGQRIRRAYLECESSLKQIQGKIQWRMTYLDRISLLSIDRDKLSKSTSKADAAICSLKGKQTRLEARKTDLVNELQKNIEELKKLEEGIENYYTEDRNKKLVCENLKLKFHQHCLETEVRDLRQQNRHSQQVAMMLETEASRTERLLSPTLKLVRQLEILLDGHGFLTSDLKSLYDCLVKQAEGEKGVMWADESRKSGGLSEPVHLLTLSTYSVLPITPTSQPTRTPLITILNPSPNTEDNNMPNFINPKNSEENLAFPLSPVEEINTLKDSPCPSLSRSRHGSPHPGVNDISFHHARNSQDVQSVKRSLNETFQNIPSQQLLNITSPVLNVKTSLNQTFTGSCLHVSPKVTARTVQDETFAVLPEEKDEFNKTFSKGDSKPDLNTTFTPPPLVPDTNKTCTPTVDKHLNGTFIAQSLPVNSPSTPLQKITSPPISVTPVAGHFPSPAGRLTFADVVKSALPQNRYRHHRRSVTSDSTFVFPPTPAVPRPVMLASQVTATPASPLYAFNSCLPKLPCTSVSSSWCPIASLKIPKVTISEPSCSSVCTLTSNIGQHSSVEVNGRQENIAWFSEKSTSSKISVDKENVCKLNDETRNELVKVNGGTESFTSAVPQIQRGPLGEIQLSYHDKGEKSSNGSRKSIGAHKKAPFMSMTTSTTFKIKQPYSRKTTKEISVNTPYDVTKRLTKKPILLKSSTSTTPKHPLSARKSMSTSSLRKIC</sequence>
<dbReference type="SUPFAM" id="SSF52540">
    <property type="entry name" value="P-loop containing nucleoside triphosphate hydrolases"/>
    <property type="match status" value="1"/>
</dbReference>
<feature type="binding site" evidence="5">
    <location>
        <begin position="154"/>
        <end position="161"/>
    </location>
    <ligand>
        <name>ATP</name>
        <dbReference type="ChEBI" id="CHEBI:30616"/>
    </ligand>
</feature>
<feature type="coiled-coil region" evidence="6">
    <location>
        <begin position="412"/>
        <end position="439"/>
    </location>
</feature>
<keyword evidence="3 5" id="KW-0067">ATP-binding</keyword>
<gene>
    <name evidence="10" type="primary">LOC106464489</name>
</gene>
<comment type="similarity">
    <text evidence="5">Belongs to the TRAFAC class myosin-kinesin ATPase superfamily. Kinesin family.</text>
</comment>
<dbReference type="Proteomes" id="UP000694941">
    <property type="component" value="Unplaced"/>
</dbReference>
<evidence type="ECO:0000256" key="3">
    <source>
        <dbReference type="ARBA" id="ARBA00022840"/>
    </source>
</evidence>
<organism evidence="9 10">
    <name type="scientific">Limulus polyphemus</name>
    <name type="common">Atlantic horseshoe crab</name>
    <dbReference type="NCBI Taxonomy" id="6850"/>
    <lineage>
        <taxon>Eukaryota</taxon>
        <taxon>Metazoa</taxon>
        <taxon>Ecdysozoa</taxon>
        <taxon>Arthropoda</taxon>
        <taxon>Chelicerata</taxon>
        <taxon>Merostomata</taxon>
        <taxon>Xiphosura</taxon>
        <taxon>Limulidae</taxon>
        <taxon>Limulus</taxon>
    </lineage>
</organism>
<dbReference type="InterPro" id="IPR027417">
    <property type="entry name" value="P-loop_NTPase"/>
</dbReference>
<evidence type="ECO:0000256" key="4">
    <source>
        <dbReference type="ARBA" id="ARBA00023212"/>
    </source>
</evidence>
<evidence type="ECO:0000256" key="2">
    <source>
        <dbReference type="ARBA" id="ARBA00022741"/>
    </source>
</evidence>
<dbReference type="RefSeq" id="XP_022247926.1">
    <property type="nucleotide sequence ID" value="XM_022392218.1"/>
</dbReference>
<feature type="compositionally biased region" description="Polar residues" evidence="7">
    <location>
        <begin position="1197"/>
        <end position="1208"/>
    </location>
</feature>
<evidence type="ECO:0000256" key="7">
    <source>
        <dbReference type="SAM" id="MobiDB-lite"/>
    </source>
</evidence>
<evidence type="ECO:0000313" key="9">
    <source>
        <dbReference type="Proteomes" id="UP000694941"/>
    </source>
</evidence>
<dbReference type="PANTHER" id="PTHR47968:SF65">
    <property type="entry name" value="KINESIN MOTOR DOMAIN-CONTAINING PROTEIN"/>
    <property type="match status" value="1"/>
</dbReference>
<keyword evidence="5" id="KW-0505">Motor protein</keyword>
<evidence type="ECO:0000256" key="1">
    <source>
        <dbReference type="ARBA" id="ARBA00004245"/>
    </source>
</evidence>
<evidence type="ECO:0000259" key="8">
    <source>
        <dbReference type="PROSITE" id="PS50067"/>
    </source>
</evidence>
<dbReference type="CDD" id="cd01370">
    <property type="entry name" value="KISc_KIP3_like"/>
    <property type="match status" value="1"/>
</dbReference>
<keyword evidence="4" id="KW-0963">Cytoplasm</keyword>
<dbReference type="PRINTS" id="PR00380">
    <property type="entry name" value="KINESINHEAVY"/>
</dbReference>
<dbReference type="Pfam" id="PF00225">
    <property type="entry name" value="Kinesin"/>
    <property type="match status" value="1"/>
</dbReference>
<protein>
    <submittedName>
        <fullName evidence="10">Kinesin-like protein KIF18A</fullName>
    </submittedName>
</protein>
<name>A0ABM1SWC0_LIMPO</name>
<dbReference type="Gene3D" id="3.40.850.10">
    <property type="entry name" value="Kinesin motor domain"/>
    <property type="match status" value="1"/>
</dbReference>
<dbReference type="PANTHER" id="PTHR47968">
    <property type="entry name" value="CENTROMERE PROTEIN E"/>
    <property type="match status" value="1"/>
</dbReference>
<dbReference type="PROSITE" id="PS00411">
    <property type="entry name" value="KINESIN_MOTOR_1"/>
    <property type="match status" value="1"/>
</dbReference>
<keyword evidence="2 5" id="KW-0547">Nucleotide-binding</keyword>
<accession>A0ABM1SWC0</accession>
<keyword evidence="6" id="KW-0175">Coiled coil</keyword>
<dbReference type="GeneID" id="106464489"/>
<feature type="compositionally biased region" description="Basic and acidic residues" evidence="7">
    <location>
        <begin position="862"/>
        <end position="872"/>
    </location>
</feature>
<dbReference type="SMART" id="SM00129">
    <property type="entry name" value="KISc"/>
    <property type="match status" value="1"/>
</dbReference>
<keyword evidence="4" id="KW-0206">Cytoskeleton</keyword>
<reference evidence="10" key="1">
    <citation type="submission" date="2025-08" db="UniProtKB">
        <authorList>
            <consortium name="RefSeq"/>
        </authorList>
    </citation>
    <scope>IDENTIFICATION</scope>
    <source>
        <tissue evidence="10">Muscle</tissue>
    </source>
</reference>
<dbReference type="InterPro" id="IPR019821">
    <property type="entry name" value="Kinesin_motor_CS"/>
</dbReference>
<comment type="subcellular location">
    <subcellularLocation>
        <location evidence="1">Cytoplasm</location>
        <location evidence="1">Cytoskeleton</location>
    </subcellularLocation>
</comment>
<feature type="region of interest" description="Disordered" evidence="7">
    <location>
        <begin position="1179"/>
        <end position="1208"/>
    </location>
</feature>
<dbReference type="InterPro" id="IPR036961">
    <property type="entry name" value="Kinesin_motor_dom_sf"/>
</dbReference>
<feature type="coiled-coil region" evidence="6">
    <location>
        <begin position="555"/>
        <end position="585"/>
    </location>
</feature>
<evidence type="ECO:0000256" key="6">
    <source>
        <dbReference type="SAM" id="Coils"/>
    </source>
</evidence>
<keyword evidence="9" id="KW-1185">Reference proteome</keyword>
<dbReference type="PROSITE" id="PS50067">
    <property type="entry name" value="KINESIN_MOTOR_2"/>
    <property type="match status" value="1"/>
</dbReference>
<feature type="domain" description="Kinesin motor" evidence="8">
    <location>
        <begin position="51"/>
        <end position="397"/>
    </location>
</feature>
<dbReference type="InterPro" id="IPR001752">
    <property type="entry name" value="Kinesin_motor_dom"/>
</dbReference>
<proteinExistence type="inferred from homology"/>
<feature type="region of interest" description="Disordered" evidence="7">
    <location>
        <begin position="862"/>
        <end position="889"/>
    </location>
</feature>
<evidence type="ECO:0000313" key="10">
    <source>
        <dbReference type="RefSeq" id="XP_022247926.1"/>
    </source>
</evidence>